<organism evidence="1 2">
    <name type="scientific">Shinella curvata</name>
    <dbReference type="NCBI Taxonomy" id="1817964"/>
    <lineage>
        <taxon>Bacteria</taxon>
        <taxon>Pseudomonadati</taxon>
        <taxon>Pseudomonadota</taxon>
        <taxon>Alphaproteobacteria</taxon>
        <taxon>Hyphomicrobiales</taxon>
        <taxon>Rhizobiaceae</taxon>
        <taxon>Shinella</taxon>
    </lineage>
</organism>
<dbReference type="RefSeq" id="WP_244763963.1">
    <property type="nucleotide sequence ID" value="NZ_JALJCJ010000010.1"/>
</dbReference>
<accession>A0ABT8XLQ3</accession>
<protein>
    <submittedName>
        <fullName evidence="1">Uncharacterized protein</fullName>
    </submittedName>
</protein>
<keyword evidence="2" id="KW-1185">Reference proteome</keyword>
<gene>
    <name evidence="1" type="ORF">GB928_026040</name>
</gene>
<comment type="caution">
    <text evidence="1">The sequence shown here is derived from an EMBL/GenBank/DDBJ whole genome shotgun (WGS) entry which is preliminary data.</text>
</comment>
<name>A0ABT8XLQ3_9HYPH</name>
<evidence type="ECO:0000313" key="2">
    <source>
        <dbReference type="Proteomes" id="UP001177080"/>
    </source>
</evidence>
<evidence type="ECO:0000313" key="1">
    <source>
        <dbReference type="EMBL" id="MDO6124648.1"/>
    </source>
</evidence>
<reference evidence="1" key="1">
    <citation type="submission" date="2022-04" db="EMBL/GenBank/DDBJ databases">
        <title>Shinella lacus sp. nov., a novel member of the genus Shinella from water.</title>
        <authorList>
            <person name="Deng Y."/>
        </authorList>
    </citation>
    <scope>NUCLEOTIDE SEQUENCE</scope>
    <source>
        <strain evidence="1">JCM 31239</strain>
    </source>
</reference>
<proteinExistence type="predicted"/>
<dbReference type="Proteomes" id="UP001177080">
    <property type="component" value="Unassembled WGS sequence"/>
</dbReference>
<sequence length="93" mass="10201">MQETLTQGKLAIVPAHVAEEKRLDPETRLFGSSTERTAWSIAARHLASGQKDPVKMIVEAIEHERGRCVALLQAACGTDASIPGYLIDPDMDW</sequence>
<dbReference type="EMBL" id="WHSC02000014">
    <property type="protein sequence ID" value="MDO6124648.1"/>
    <property type="molecule type" value="Genomic_DNA"/>
</dbReference>